<sequence length="225" mass="25879">MISLQHISGLPITLTKRGLIFSSKLEHDPVEKRHYAGNEEFFMPHTRTLAIPKPLYYIYRNVRFPSHTQLFRKQGIRYDITVLQYGTIGPEAVRTIGHIHKRIGSTRPAELYQVLHGQGLFYLQHATKKEIILVRAEEGSYVHIPGVYGHITIQASRGTPLVIANIFTAKKHSSDYDFFRRTHGPALFPVWDKQKLTFKKNPRLSGYTAKKITAPKNNDPLYPFE</sequence>
<dbReference type="SUPFAM" id="SSF51182">
    <property type="entry name" value="RmlC-like cupins"/>
    <property type="match status" value="1"/>
</dbReference>
<evidence type="ECO:0000256" key="3">
    <source>
        <dbReference type="ARBA" id="ARBA00011952"/>
    </source>
</evidence>
<keyword evidence="5" id="KW-0324">Glycolysis</keyword>
<evidence type="ECO:0000313" key="8">
    <source>
        <dbReference type="EMBL" id="OGM90606.1"/>
    </source>
</evidence>
<comment type="catalytic activity">
    <reaction evidence="6">
        <text>alpha-D-glucose 6-phosphate = beta-D-fructose 6-phosphate</text>
        <dbReference type="Rhea" id="RHEA:11816"/>
        <dbReference type="ChEBI" id="CHEBI:57634"/>
        <dbReference type="ChEBI" id="CHEBI:58225"/>
        <dbReference type="EC" id="5.3.1.9"/>
    </reaction>
</comment>
<dbReference type="GO" id="GO:0005737">
    <property type="term" value="C:cytoplasm"/>
    <property type="evidence" value="ECO:0007669"/>
    <property type="project" value="InterPro"/>
</dbReference>
<dbReference type="InterPro" id="IPR011051">
    <property type="entry name" value="RmlC_Cupin_sf"/>
</dbReference>
<evidence type="ECO:0000256" key="6">
    <source>
        <dbReference type="ARBA" id="ARBA00029321"/>
    </source>
</evidence>
<comment type="caution">
    <text evidence="8">The sequence shown here is derived from an EMBL/GenBank/DDBJ whole genome shotgun (WGS) entry which is preliminary data.</text>
</comment>
<dbReference type="GO" id="GO:0004347">
    <property type="term" value="F:glucose-6-phosphate isomerase activity"/>
    <property type="evidence" value="ECO:0007669"/>
    <property type="project" value="UniProtKB-EC"/>
</dbReference>
<evidence type="ECO:0000256" key="1">
    <source>
        <dbReference type="ARBA" id="ARBA00004926"/>
    </source>
</evidence>
<evidence type="ECO:0000259" key="7">
    <source>
        <dbReference type="Pfam" id="PF06560"/>
    </source>
</evidence>
<protein>
    <recommendedName>
        <fullName evidence="3">glucose-6-phosphate isomerase</fullName>
        <ecNumber evidence="3">5.3.1.9</ecNumber>
    </recommendedName>
</protein>
<dbReference type="GO" id="GO:0006094">
    <property type="term" value="P:gluconeogenesis"/>
    <property type="evidence" value="ECO:0007669"/>
    <property type="project" value="UniProtKB-KW"/>
</dbReference>
<evidence type="ECO:0000256" key="2">
    <source>
        <dbReference type="ARBA" id="ARBA00006542"/>
    </source>
</evidence>
<dbReference type="EC" id="5.3.1.9" evidence="3"/>
<name>A0A1F8DQB3_9BACT</name>
<dbReference type="Proteomes" id="UP000177029">
    <property type="component" value="Unassembled WGS sequence"/>
</dbReference>
<dbReference type="InterPro" id="IPR014710">
    <property type="entry name" value="RmlC-like_jellyroll"/>
</dbReference>
<proteinExistence type="inferred from homology"/>
<accession>A0A1F8DQB3</accession>
<comment type="pathway">
    <text evidence="1">Carbohydrate degradation; glycolysis; D-glyceraldehyde 3-phosphate and glycerone phosphate from D-glucose: step 2/4.</text>
</comment>
<reference evidence="8 9" key="1">
    <citation type="journal article" date="2016" name="Nat. Commun.">
        <title>Thousands of microbial genomes shed light on interconnected biogeochemical processes in an aquifer system.</title>
        <authorList>
            <person name="Anantharaman K."/>
            <person name="Brown C.T."/>
            <person name="Hug L.A."/>
            <person name="Sharon I."/>
            <person name="Castelle C.J."/>
            <person name="Probst A.J."/>
            <person name="Thomas B.C."/>
            <person name="Singh A."/>
            <person name="Wilkins M.J."/>
            <person name="Karaoz U."/>
            <person name="Brodie E.L."/>
            <person name="Williams K.H."/>
            <person name="Hubbard S.S."/>
            <person name="Banfield J.F."/>
        </authorList>
    </citation>
    <scope>NUCLEOTIDE SEQUENCE [LARGE SCALE GENOMIC DNA]</scope>
</reference>
<dbReference type="InterPro" id="IPR010551">
    <property type="entry name" value="G6P_isomerase_prok"/>
</dbReference>
<organism evidence="8 9">
    <name type="scientific">Candidatus Wolfebacteria bacterium RIFCSPHIGHO2_01_FULL_48_22</name>
    <dbReference type="NCBI Taxonomy" id="1802555"/>
    <lineage>
        <taxon>Bacteria</taxon>
        <taxon>Candidatus Wolfeibacteriota</taxon>
    </lineage>
</organism>
<feature type="domain" description="Glucose-6-phosphate isomerase prokaryote" evidence="7">
    <location>
        <begin position="53"/>
        <end position="195"/>
    </location>
</feature>
<dbReference type="STRING" id="1802555.A2755_03580"/>
<evidence type="ECO:0000313" key="9">
    <source>
        <dbReference type="Proteomes" id="UP000177029"/>
    </source>
</evidence>
<keyword evidence="4" id="KW-0312">Gluconeogenesis</keyword>
<dbReference type="Pfam" id="PF06560">
    <property type="entry name" value="GPI"/>
    <property type="match status" value="1"/>
</dbReference>
<dbReference type="Gene3D" id="2.60.120.10">
    <property type="entry name" value="Jelly Rolls"/>
    <property type="match status" value="1"/>
</dbReference>
<dbReference type="EMBL" id="MGIP01000019">
    <property type="protein sequence ID" value="OGM90606.1"/>
    <property type="molecule type" value="Genomic_DNA"/>
</dbReference>
<dbReference type="AlphaFoldDB" id="A0A1F8DQB3"/>
<dbReference type="GO" id="GO:0006096">
    <property type="term" value="P:glycolytic process"/>
    <property type="evidence" value="ECO:0007669"/>
    <property type="project" value="UniProtKB-UniPathway"/>
</dbReference>
<evidence type="ECO:0000256" key="5">
    <source>
        <dbReference type="ARBA" id="ARBA00023152"/>
    </source>
</evidence>
<dbReference type="CDD" id="cd02218">
    <property type="entry name" value="cupin_PGI"/>
    <property type="match status" value="1"/>
</dbReference>
<comment type="similarity">
    <text evidence="2">Belongs to the archaeal-type GPI family.</text>
</comment>
<gene>
    <name evidence="8" type="ORF">A2755_03580</name>
</gene>
<dbReference type="UniPathway" id="UPA00109">
    <property type="reaction ID" value="UER00181"/>
</dbReference>
<evidence type="ECO:0000256" key="4">
    <source>
        <dbReference type="ARBA" id="ARBA00022432"/>
    </source>
</evidence>